<evidence type="ECO:0000313" key="5">
    <source>
        <dbReference type="Proteomes" id="UP000030145"/>
    </source>
</evidence>
<dbReference type="InterPro" id="IPR036388">
    <property type="entry name" value="WH-like_DNA-bd_sf"/>
</dbReference>
<reference evidence="4 5" key="1">
    <citation type="submission" date="2014-10" db="EMBL/GenBank/DDBJ databases">
        <title>Whole Genome sequence of Corynebacterium auriscanis strain CIP 106629.</title>
        <authorList>
            <person name="Hassan S.S."/>
            <person name="Jamal S.B."/>
            <person name="Tiwari S."/>
            <person name="Oliveira L.D.C."/>
            <person name="Souza F."/>
            <person name="Mariano D.C."/>
            <person name="Almeida S."/>
            <person name="Dorella F."/>
            <person name="Pereira F."/>
            <person name="Carvalho A."/>
            <person name="Leal C.A."/>
            <person name="Soares S.D.C."/>
            <person name="Figueiredo H.C."/>
            <person name="Silva A."/>
            <person name="Azevedo V.A."/>
        </authorList>
    </citation>
    <scope>NUCLEOTIDE SEQUENCE [LARGE SCALE GENOMIC DNA]</scope>
    <source>
        <strain evidence="4 5">CIP 106629</strain>
    </source>
</reference>
<sequence>MRARSSLSEFQREQLVELFEQGLGYTAAANRLGVSLYAVKSFERRFKLHGRLCLVEKPTKQQFSFEVKKDIVDRFNSGQSKMELAREFGLSSDQLVTGWVRAWRAGGDEALRPKPKGRPKGSSPAKTATEEDRLRREVEKLRAENAYLKKLRDLRNQKRG</sequence>
<dbReference type="InterPro" id="IPR052057">
    <property type="entry name" value="IS150/IS1296_orfA-like"/>
</dbReference>
<keyword evidence="5" id="KW-1185">Reference proteome</keyword>
<feature type="domain" description="Insertion element IS150 protein InsJ-like helix-turn-helix" evidence="3">
    <location>
        <begin position="68"/>
        <end position="120"/>
    </location>
</feature>
<dbReference type="AlphaFoldDB" id="A0A0A2DGE0"/>
<comment type="caution">
    <text evidence="4">The sequence shown here is derived from an EMBL/GenBank/DDBJ whole genome shotgun (WGS) entry which is preliminary data.</text>
</comment>
<evidence type="ECO:0000256" key="2">
    <source>
        <dbReference type="SAM" id="MobiDB-lite"/>
    </source>
</evidence>
<organism evidence="4 5">
    <name type="scientific">Corynebacterium auriscanis</name>
    <dbReference type="NCBI Taxonomy" id="99807"/>
    <lineage>
        <taxon>Bacteria</taxon>
        <taxon>Bacillati</taxon>
        <taxon>Actinomycetota</taxon>
        <taxon>Actinomycetes</taxon>
        <taxon>Mycobacteriales</taxon>
        <taxon>Corynebacteriaceae</taxon>
        <taxon>Corynebacterium</taxon>
    </lineage>
</organism>
<evidence type="ECO:0000313" key="4">
    <source>
        <dbReference type="EMBL" id="KGM18253.1"/>
    </source>
</evidence>
<protein>
    <submittedName>
        <fullName evidence="4">Transposase</fullName>
    </submittedName>
</protein>
<feature type="region of interest" description="Disordered" evidence="2">
    <location>
        <begin position="107"/>
        <end position="135"/>
    </location>
</feature>
<proteinExistence type="inferred from homology"/>
<dbReference type="InterPro" id="IPR009057">
    <property type="entry name" value="Homeodomain-like_sf"/>
</dbReference>
<comment type="similarity">
    <text evidence="1">Belongs to the IS150/IS1296 orfA family.</text>
</comment>
<dbReference type="Proteomes" id="UP000030145">
    <property type="component" value="Unassembled WGS sequence"/>
</dbReference>
<evidence type="ECO:0000259" key="3">
    <source>
        <dbReference type="Pfam" id="PF13518"/>
    </source>
</evidence>
<dbReference type="EMBL" id="JRVJ01000019">
    <property type="protein sequence ID" value="KGM18253.1"/>
    <property type="molecule type" value="Genomic_DNA"/>
</dbReference>
<dbReference type="SUPFAM" id="SSF46689">
    <property type="entry name" value="Homeodomain-like"/>
    <property type="match status" value="1"/>
</dbReference>
<name>A0A0A2DGE0_9CORY</name>
<dbReference type="PANTHER" id="PTHR33795:SF1">
    <property type="entry name" value="INSERTION ELEMENT IS150 PROTEIN INSJ"/>
    <property type="match status" value="1"/>
</dbReference>
<dbReference type="Gene3D" id="1.10.10.10">
    <property type="entry name" value="Winged helix-like DNA-binding domain superfamily/Winged helix DNA-binding domain"/>
    <property type="match status" value="2"/>
</dbReference>
<accession>A0A0A2DGE0</accession>
<dbReference type="PANTHER" id="PTHR33795">
    <property type="entry name" value="INSERTION ELEMENT IS150 PROTEIN INSJ"/>
    <property type="match status" value="1"/>
</dbReference>
<dbReference type="Pfam" id="PF13518">
    <property type="entry name" value="HTH_28"/>
    <property type="match status" value="1"/>
</dbReference>
<dbReference type="InterPro" id="IPR055247">
    <property type="entry name" value="InsJ-like_HTH"/>
</dbReference>
<evidence type="ECO:0000256" key="1">
    <source>
        <dbReference type="ARBA" id="ARBA00038232"/>
    </source>
</evidence>
<gene>
    <name evidence="4" type="ORF">MA47_09290</name>
</gene>